<dbReference type="GeneID" id="84217950"/>
<dbReference type="RefSeq" id="WP_081143173.1">
    <property type="nucleotide sequence ID" value="NZ_CP015363.1"/>
</dbReference>
<dbReference type="OrthoDB" id="204488at2157"/>
<dbReference type="Proteomes" id="UP000192050">
    <property type="component" value="Chromosome"/>
</dbReference>
<gene>
    <name evidence="1" type="ORF">FAD_1338</name>
    <name evidence="2" type="ORF">HLB00_03180</name>
</gene>
<accession>A0A1V0N516</accession>
<dbReference type="PANTHER" id="PTHR36697:SF1">
    <property type="entry name" value="S-ADENOSYLMETHIONINE SYNTHASE"/>
    <property type="match status" value="1"/>
</dbReference>
<dbReference type="Gene3D" id="3.30.300.280">
    <property type="entry name" value="S-adenosylmethionine synthetase, C-terminal domain"/>
    <property type="match status" value="1"/>
</dbReference>
<name>A0A1V0N516_9ARCH</name>
<evidence type="ECO:0000313" key="2">
    <source>
        <dbReference type="EMBL" id="NOL59836.1"/>
    </source>
</evidence>
<organism evidence="1 3">
    <name type="scientific">Ferroplasma acidiphilum</name>
    <dbReference type="NCBI Taxonomy" id="74969"/>
    <lineage>
        <taxon>Archaea</taxon>
        <taxon>Methanobacteriati</taxon>
        <taxon>Thermoplasmatota</taxon>
        <taxon>Thermoplasmata</taxon>
        <taxon>Thermoplasmatales</taxon>
        <taxon>Ferroplasmaceae</taxon>
        <taxon>Ferroplasma</taxon>
    </lineage>
</organism>
<dbReference type="AlphaFoldDB" id="A0A1V0N516"/>
<reference evidence="2 4" key="2">
    <citation type="submission" date="2020-05" db="EMBL/GenBank/DDBJ databases">
        <authorList>
            <person name="Zhang R."/>
        </authorList>
    </citation>
    <scope>NUCLEOTIDE SEQUENCE [LARGE SCALE GENOMIC DNA]</scope>
    <source>
        <strain evidence="2 4">DSM 28986</strain>
    </source>
</reference>
<reference evidence="1 3" key="1">
    <citation type="submission" date="2011-10" db="EMBL/GenBank/DDBJ databases">
        <title>Metabolic and evolutionary patterns in the extreme acidophile Ferroplasma acidiphilum.</title>
        <authorList>
            <person name="Golyshina O.V."/>
            <person name="Kozyavkin S.A."/>
            <person name="Tatusov R.L."/>
            <person name="Slesarev A.I."/>
            <person name="Golyshin P.N."/>
        </authorList>
    </citation>
    <scope>NUCLEOTIDE SEQUENCE [LARGE SCALE GENOMIC DNA]</scope>
    <source>
        <strain evidence="1">Berkeley</strain>
        <strain evidence="3">Y</strain>
    </source>
</reference>
<sequence length="404" mass="44635">MESQLKVERNIQVEAIKQSPTMSREVEIVERKGIGHPDSVADGIAESVSRALSKYYLKQYGRILHHNTDQVEVVGGQADPKFKGGNVLDPTYILLSGRATASVGNERIPVKSLAIKSAKDYLREHFPDLDIDSDVMIDSRIGNGSVDLRGLYDTRKFKANDTSFGVGFAPFTDTETLVKLTEKYINGDLKKSLPAIGYDIKVMGFRKGRTINLTVAAAYVDKYVKDPSEYYAIKDELVNKIKDNAVKYTDEDVQVFVNTGDVKSDSVYYLTVTGLSMENGDDGSVGRGNRVNGIITPYRPMSMEAAAGKNPVTHVGKLYNVLSNQIADKVVKEEGGDIKEVLVRIVSQIGRPVDEPHVASLQLIYEDNVDPSKHKNNIRAIADDKLAHIEELTQMFVDGKADVF</sequence>
<evidence type="ECO:0000313" key="1">
    <source>
        <dbReference type="EMBL" id="ARD85201.1"/>
    </source>
</evidence>
<dbReference type="EMBL" id="CP015363">
    <property type="protein sequence ID" value="ARD85201.1"/>
    <property type="molecule type" value="Genomic_DNA"/>
</dbReference>
<dbReference type="STRING" id="74969.FAD_1338"/>
<dbReference type="EMBL" id="JABGBP010000101">
    <property type="protein sequence ID" value="NOL59836.1"/>
    <property type="molecule type" value="Genomic_DNA"/>
</dbReference>
<keyword evidence="3" id="KW-1185">Reference proteome</keyword>
<dbReference type="InterPro" id="IPR027790">
    <property type="entry name" value="AdoMet_synthase_2_family"/>
</dbReference>
<dbReference type="InterPro" id="IPR042543">
    <property type="entry name" value="AdoMet_synthase_2"/>
</dbReference>
<dbReference type="EC" id="2.5.1.6" evidence="2"/>
<dbReference type="Gene3D" id="3.30.300.340">
    <property type="entry name" value="S-adenosylmethionine synthetase, N-terminal domain"/>
    <property type="match status" value="1"/>
</dbReference>
<dbReference type="Gene3D" id="3.30.300.10">
    <property type="match status" value="1"/>
</dbReference>
<dbReference type="GO" id="GO:0004478">
    <property type="term" value="F:methionine adenosyltransferase activity"/>
    <property type="evidence" value="ECO:0007669"/>
    <property type="project" value="UniProtKB-EC"/>
</dbReference>
<dbReference type="PANTHER" id="PTHR36697">
    <property type="entry name" value="S-ADENOSYLMETHIONINE SYNTHASE"/>
    <property type="match status" value="1"/>
</dbReference>
<proteinExistence type="predicted"/>
<dbReference type="KEGG" id="fai:FAD_1338"/>
<dbReference type="Proteomes" id="UP000546917">
    <property type="component" value="Unassembled WGS sequence"/>
</dbReference>
<dbReference type="Pfam" id="PF01941">
    <property type="entry name" value="AdoMet_Synthase"/>
    <property type="match status" value="1"/>
</dbReference>
<evidence type="ECO:0000313" key="4">
    <source>
        <dbReference type="Proteomes" id="UP000546917"/>
    </source>
</evidence>
<evidence type="ECO:0000313" key="3">
    <source>
        <dbReference type="Proteomes" id="UP000192050"/>
    </source>
</evidence>
<dbReference type="InterPro" id="IPR042544">
    <property type="entry name" value="AdoMet_synthase_3"/>
</dbReference>
<protein>
    <submittedName>
        <fullName evidence="2">Methionine adenosyltransferase</fullName>
        <ecNumber evidence="2">2.5.1.6</ecNumber>
    </submittedName>
    <submittedName>
        <fullName evidence="1">S-adenosylmethionine synthetase</fullName>
    </submittedName>
</protein>
<dbReference type="NCBIfam" id="NF003366">
    <property type="entry name" value="PRK04439.1-5"/>
    <property type="match status" value="1"/>
</dbReference>
<keyword evidence="2" id="KW-0808">Transferase</keyword>
<dbReference type="NCBIfam" id="NF003364">
    <property type="entry name" value="PRK04439.1-3"/>
    <property type="match status" value="1"/>
</dbReference>